<organism evidence="2 3">
    <name type="scientific">Kitasatospora albolonga</name>
    <dbReference type="NCBI Taxonomy" id="68173"/>
    <lineage>
        <taxon>Bacteria</taxon>
        <taxon>Bacillati</taxon>
        <taxon>Actinomycetota</taxon>
        <taxon>Actinomycetes</taxon>
        <taxon>Kitasatosporales</taxon>
        <taxon>Streptomycetaceae</taxon>
        <taxon>Kitasatospora</taxon>
    </lineage>
</organism>
<name>A0ABC8BU16_9ACTN</name>
<evidence type="ECO:0000313" key="2">
    <source>
        <dbReference type="EMBL" id="ARF73984.1"/>
    </source>
</evidence>
<dbReference type="CDD" id="cd02440">
    <property type="entry name" value="AdoMet_MTases"/>
    <property type="match status" value="1"/>
</dbReference>
<keyword evidence="3" id="KW-1185">Reference proteome</keyword>
<evidence type="ECO:0000259" key="1">
    <source>
        <dbReference type="Pfam" id="PF13649"/>
    </source>
</evidence>
<protein>
    <recommendedName>
        <fullName evidence="1">Methyltransferase domain-containing protein</fullName>
    </recommendedName>
</protein>
<dbReference type="AlphaFoldDB" id="A0ABC8BU16"/>
<dbReference type="GO" id="GO:0008168">
    <property type="term" value="F:methyltransferase activity"/>
    <property type="evidence" value="ECO:0007669"/>
    <property type="project" value="UniProtKB-ARBA"/>
</dbReference>
<evidence type="ECO:0000313" key="3">
    <source>
        <dbReference type="Proteomes" id="UP000192251"/>
    </source>
</evidence>
<dbReference type="Pfam" id="PF13649">
    <property type="entry name" value="Methyltransf_25"/>
    <property type="match status" value="1"/>
</dbReference>
<dbReference type="InterPro" id="IPR041698">
    <property type="entry name" value="Methyltransf_25"/>
</dbReference>
<dbReference type="Gene3D" id="3.40.50.150">
    <property type="entry name" value="Vaccinia Virus protein VP39"/>
    <property type="match status" value="1"/>
</dbReference>
<proteinExistence type="predicted"/>
<dbReference type="EMBL" id="CP020563">
    <property type="protein sequence ID" value="ARF73984.1"/>
    <property type="molecule type" value="Genomic_DNA"/>
</dbReference>
<gene>
    <name evidence="2" type="ORF">B7C62_18270</name>
</gene>
<sequence>MPPLAHPSSPRWCPLPVQHSKASLHAFYADALRNGRSTGEQLHAPVSARFRALLTSLPADIPRRALDLGYGAGAYTIALAKAGFTVVAVDQAPAEPLLRRLSLHENLAERVTVVESLIEQYVVEEDFGLLVAKDVLHYLSQRDVEAVLTQAVQSSRSVNVHYLEVFTGISRTDAQGGQIHIEGEARYTPETLSRAVERIYEGWDVTVSWDDHAEQDTRSRRTYFEAARATVTAVRRCRVSAGTATMKGREAS</sequence>
<dbReference type="InterPro" id="IPR029063">
    <property type="entry name" value="SAM-dependent_MTases_sf"/>
</dbReference>
<accession>A0ABC8BU16</accession>
<dbReference type="KEGG" id="kab:B7C62_18270"/>
<dbReference type="Proteomes" id="UP000192251">
    <property type="component" value="Chromosome"/>
</dbReference>
<dbReference type="SUPFAM" id="SSF53335">
    <property type="entry name" value="S-adenosyl-L-methionine-dependent methyltransferases"/>
    <property type="match status" value="1"/>
</dbReference>
<feature type="domain" description="Methyltransferase" evidence="1">
    <location>
        <begin position="66"/>
        <end position="153"/>
    </location>
</feature>
<reference evidence="2 3" key="1">
    <citation type="submission" date="2017-04" db="EMBL/GenBank/DDBJ databases">
        <title>The complete genome sequence of Streptomyces albolongus YIM 101047, the producer of novel bafilomycins and novel odoriferous sesquiterpenoids.</title>
        <authorList>
            <person name="Yin M."/>
            <person name="Jiang Y."/>
        </authorList>
    </citation>
    <scope>NUCLEOTIDE SEQUENCE [LARGE SCALE GENOMIC DNA]</scope>
    <source>
        <strain evidence="2 3">YIM 101047</strain>
    </source>
</reference>